<name>A0A6B3RFU4_9RHOB</name>
<keyword evidence="1" id="KW-0732">Signal</keyword>
<dbReference type="AlphaFoldDB" id="A0A6B3RFU4"/>
<feature type="signal peptide" evidence="1">
    <location>
        <begin position="1"/>
        <end position="26"/>
    </location>
</feature>
<dbReference type="PANTHER" id="PTHR36057">
    <property type="match status" value="1"/>
</dbReference>
<proteinExistence type="predicted"/>
<dbReference type="InterPro" id="IPR036249">
    <property type="entry name" value="Thioredoxin-like_sf"/>
</dbReference>
<comment type="caution">
    <text evidence="2">The sequence shown here is derived from an EMBL/GenBank/DDBJ whole genome shotgun (WGS) entry which is preliminary data.</text>
</comment>
<dbReference type="Pfam" id="PF06764">
    <property type="entry name" value="DUF1223"/>
    <property type="match status" value="1"/>
</dbReference>
<evidence type="ECO:0000256" key="1">
    <source>
        <dbReference type="SAM" id="SignalP"/>
    </source>
</evidence>
<evidence type="ECO:0000313" key="3">
    <source>
        <dbReference type="Proteomes" id="UP000481421"/>
    </source>
</evidence>
<dbReference type="InterPro" id="IPR010634">
    <property type="entry name" value="DUF1223"/>
</dbReference>
<accession>A0A6B3RFU4</accession>
<gene>
    <name evidence="2" type="ORF">G3572_01420</name>
</gene>
<evidence type="ECO:0000313" key="2">
    <source>
        <dbReference type="EMBL" id="NEX44847.1"/>
    </source>
</evidence>
<protein>
    <submittedName>
        <fullName evidence="2">DUF1223 domain-containing protein</fullName>
    </submittedName>
</protein>
<dbReference type="PANTHER" id="PTHR36057:SF1">
    <property type="entry name" value="LIPOPROTEIN LIPID ATTACHMENT SITE-LIKE PROTEIN, PUTATIVE (DUF1223)-RELATED"/>
    <property type="match status" value="1"/>
</dbReference>
<sequence length="237" mass="25722">MTAVTKRDLVSAAFGLWIGMSGAALAQSAPVVVELYTSQGCSSCPPADAFMEELVKSPDVIALSLHVDYWDYIGWRDTFASPHFTQRQKAYAKAVGSRMIYTPQMIVGGLDRVEGNDPAQVSEAIRRHQAQTSPVRLVVTREGDQITIRAEADPPLTKPARIQLVRYLPEATVAIGRGENEGREVKYTNIVTDWQSVATWPGVDPFEMTASVAGPDPVVVIVQTEGPADVLAAAQIR</sequence>
<reference evidence="2 3" key="1">
    <citation type="submission" date="2020-02" db="EMBL/GenBank/DDBJ databases">
        <title>Rhodobacter algicola sp. nov., isolated from microalga culture.</title>
        <authorList>
            <person name="Park C.-Y."/>
        </authorList>
    </citation>
    <scope>NUCLEOTIDE SEQUENCE [LARGE SCALE GENOMIC DNA]</scope>
    <source>
        <strain evidence="2 3">ETT8</strain>
    </source>
</reference>
<keyword evidence="3" id="KW-1185">Reference proteome</keyword>
<organism evidence="2 3">
    <name type="scientific">Pseudotabrizicola algicola</name>
    <dbReference type="NCBI Taxonomy" id="2709381"/>
    <lineage>
        <taxon>Bacteria</taxon>
        <taxon>Pseudomonadati</taxon>
        <taxon>Pseudomonadota</taxon>
        <taxon>Alphaproteobacteria</taxon>
        <taxon>Rhodobacterales</taxon>
        <taxon>Paracoccaceae</taxon>
        <taxon>Pseudotabrizicola</taxon>
    </lineage>
</organism>
<dbReference type="SUPFAM" id="SSF52833">
    <property type="entry name" value="Thioredoxin-like"/>
    <property type="match status" value="1"/>
</dbReference>
<dbReference type="Proteomes" id="UP000481421">
    <property type="component" value="Unassembled WGS sequence"/>
</dbReference>
<feature type="chain" id="PRO_5025657415" evidence="1">
    <location>
        <begin position="27"/>
        <end position="237"/>
    </location>
</feature>
<dbReference type="EMBL" id="JAAIKE010000001">
    <property type="protein sequence ID" value="NEX44847.1"/>
    <property type="molecule type" value="Genomic_DNA"/>
</dbReference>